<evidence type="ECO:0000313" key="2">
    <source>
        <dbReference type="Proteomes" id="UP000275408"/>
    </source>
</evidence>
<keyword evidence="2" id="KW-1185">Reference proteome</keyword>
<evidence type="ECO:0000313" key="1">
    <source>
        <dbReference type="EMBL" id="RMX50708.1"/>
    </source>
</evidence>
<organism evidence="1 2">
    <name type="scientific">Pocillopora damicornis</name>
    <name type="common">Cauliflower coral</name>
    <name type="synonym">Millepora damicornis</name>
    <dbReference type="NCBI Taxonomy" id="46731"/>
    <lineage>
        <taxon>Eukaryota</taxon>
        <taxon>Metazoa</taxon>
        <taxon>Cnidaria</taxon>
        <taxon>Anthozoa</taxon>
        <taxon>Hexacorallia</taxon>
        <taxon>Scleractinia</taxon>
        <taxon>Astrocoeniina</taxon>
        <taxon>Pocilloporidae</taxon>
        <taxon>Pocillopora</taxon>
    </lineage>
</organism>
<dbReference type="EMBL" id="RCHS01001908">
    <property type="protein sequence ID" value="RMX50708.1"/>
    <property type="molecule type" value="Genomic_DNA"/>
</dbReference>
<name>A0A3M6UB55_POCDA</name>
<protein>
    <submittedName>
        <fullName evidence="1">Uncharacterized protein</fullName>
    </submittedName>
</protein>
<dbReference type="Proteomes" id="UP000275408">
    <property type="component" value="Unassembled WGS sequence"/>
</dbReference>
<reference evidence="1 2" key="1">
    <citation type="journal article" date="2018" name="Sci. Rep.">
        <title>Comparative analysis of the Pocillopora damicornis genome highlights role of immune system in coral evolution.</title>
        <authorList>
            <person name="Cunning R."/>
            <person name="Bay R.A."/>
            <person name="Gillette P."/>
            <person name="Baker A.C."/>
            <person name="Traylor-Knowles N."/>
        </authorList>
    </citation>
    <scope>NUCLEOTIDE SEQUENCE [LARGE SCALE GENOMIC DNA]</scope>
    <source>
        <strain evidence="1">RSMAS</strain>
        <tissue evidence="1">Whole animal</tissue>
    </source>
</reference>
<sequence length="77" mass="8808">MTSNLNMKSRSIINVKQAQAHESTHAHVNFVSTTINNNNTLMTTNYQNGQFSNEDDIAGVKFINEDFHQLNEKKPER</sequence>
<dbReference type="AlphaFoldDB" id="A0A3M6UB55"/>
<gene>
    <name evidence="1" type="ORF">pdam_00013231</name>
</gene>
<accession>A0A3M6UB55</accession>
<comment type="caution">
    <text evidence="1">The sequence shown here is derived from an EMBL/GenBank/DDBJ whole genome shotgun (WGS) entry which is preliminary data.</text>
</comment>
<proteinExistence type="predicted"/>